<reference evidence="6" key="1">
    <citation type="submission" date="2015-11" db="EMBL/GenBank/DDBJ databases">
        <authorList>
            <person name="Varghese N."/>
        </authorList>
    </citation>
    <scope>NUCLEOTIDE SEQUENCE [LARGE SCALE GENOMIC DNA]</scope>
    <source>
        <strain evidence="6">DSM 45899</strain>
    </source>
</reference>
<keyword evidence="6" id="KW-1185">Reference proteome</keyword>
<evidence type="ECO:0000256" key="2">
    <source>
        <dbReference type="ARBA" id="ARBA00022598"/>
    </source>
</evidence>
<dbReference type="InterPro" id="IPR000873">
    <property type="entry name" value="AMP-dep_synth/lig_dom"/>
</dbReference>
<feature type="domain" description="AMP-dependent synthetase/ligase" evidence="4">
    <location>
        <begin position="3"/>
        <end position="137"/>
    </location>
</feature>
<name>A0A0S4QR36_9ACTN</name>
<dbReference type="AlphaFoldDB" id="A0A0S4QR36"/>
<dbReference type="Gene3D" id="3.40.50.980">
    <property type="match status" value="1"/>
</dbReference>
<gene>
    <name evidence="5" type="ORF">Ga0074812_117112</name>
</gene>
<dbReference type="GO" id="GO:0031956">
    <property type="term" value="F:medium-chain fatty acid-CoA ligase activity"/>
    <property type="evidence" value="ECO:0007669"/>
    <property type="project" value="TreeGrafter"/>
</dbReference>
<dbReference type="Pfam" id="PF00501">
    <property type="entry name" value="AMP-binding"/>
    <property type="match status" value="1"/>
</dbReference>
<organism evidence="5 6">
    <name type="scientific">Parafrankia irregularis</name>
    <dbReference type="NCBI Taxonomy" id="795642"/>
    <lineage>
        <taxon>Bacteria</taxon>
        <taxon>Bacillati</taxon>
        <taxon>Actinomycetota</taxon>
        <taxon>Actinomycetes</taxon>
        <taxon>Frankiales</taxon>
        <taxon>Frankiaceae</taxon>
        <taxon>Parafrankia</taxon>
    </lineage>
</organism>
<dbReference type="SUPFAM" id="SSF56801">
    <property type="entry name" value="Acetyl-CoA synthetase-like"/>
    <property type="match status" value="1"/>
</dbReference>
<sequence length="185" mass="19736">MLDERVRRRRDHPFLLWEPAPGDGPRRTWSYGEFHRDVEATAAGLAARGVTAGDTLIIHLDNSPAFLHLWFACGWLGAVAVDVNTRYAEDELAHAIALTGAVAIVTDPRLGAVGTAAAAGLRWVARLDPKTGTVPDGRPPGEGRIRGSDQPARSGLGLPGLARSIAASTPATRSSIMIRSWTSRS</sequence>
<dbReference type="GO" id="GO:0006631">
    <property type="term" value="P:fatty acid metabolic process"/>
    <property type="evidence" value="ECO:0007669"/>
    <property type="project" value="TreeGrafter"/>
</dbReference>
<protein>
    <submittedName>
        <fullName evidence="5">AMP-binding enzyme</fullName>
    </submittedName>
</protein>
<proteinExistence type="inferred from homology"/>
<comment type="similarity">
    <text evidence="1">Belongs to the ATP-dependent AMP-binding enzyme family.</text>
</comment>
<accession>A0A0S4QR36</accession>
<evidence type="ECO:0000313" key="5">
    <source>
        <dbReference type="EMBL" id="CUU58203.1"/>
    </source>
</evidence>
<keyword evidence="2" id="KW-0436">Ligase</keyword>
<dbReference type="Proteomes" id="UP000198802">
    <property type="component" value="Unassembled WGS sequence"/>
</dbReference>
<dbReference type="PANTHER" id="PTHR43201:SF5">
    <property type="entry name" value="MEDIUM-CHAIN ACYL-COA LIGASE ACSF2, MITOCHONDRIAL"/>
    <property type="match status" value="1"/>
</dbReference>
<evidence type="ECO:0000313" key="6">
    <source>
        <dbReference type="Proteomes" id="UP000198802"/>
    </source>
</evidence>
<evidence type="ECO:0000256" key="3">
    <source>
        <dbReference type="SAM" id="MobiDB-lite"/>
    </source>
</evidence>
<dbReference type="PANTHER" id="PTHR43201">
    <property type="entry name" value="ACYL-COA SYNTHETASE"/>
    <property type="match status" value="1"/>
</dbReference>
<evidence type="ECO:0000256" key="1">
    <source>
        <dbReference type="ARBA" id="ARBA00006432"/>
    </source>
</evidence>
<dbReference type="EMBL" id="FAOZ01000017">
    <property type="protein sequence ID" value="CUU58203.1"/>
    <property type="molecule type" value="Genomic_DNA"/>
</dbReference>
<evidence type="ECO:0000259" key="4">
    <source>
        <dbReference type="Pfam" id="PF00501"/>
    </source>
</evidence>
<feature type="region of interest" description="Disordered" evidence="3">
    <location>
        <begin position="130"/>
        <end position="158"/>
    </location>
</feature>